<evidence type="ECO:0000313" key="3">
    <source>
        <dbReference type="Proteomes" id="UP000596827"/>
    </source>
</evidence>
<accession>A0A923MB17</accession>
<dbReference type="InterPro" id="IPR010982">
    <property type="entry name" value="Lambda_DNA-bd_dom_sf"/>
</dbReference>
<feature type="domain" description="HigA2-like helix-turn-helix" evidence="1">
    <location>
        <begin position="20"/>
        <end position="88"/>
    </location>
</feature>
<evidence type="ECO:0000313" key="2">
    <source>
        <dbReference type="EMBL" id="MBC5766063.1"/>
    </source>
</evidence>
<dbReference type="RefSeq" id="WP_187082546.1">
    <property type="nucleotide sequence ID" value="NZ_JACORU010000006.1"/>
</dbReference>
<dbReference type="EMBL" id="JACORU010000006">
    <property type="protein sequence ID" value="MBC5766063.1"/>
    <property type="molecule type" value="Genomic_DNA"/>
</dbReference>
<gene>
    <name evidence="2" type="ORF">H8R02_16465</name>
</gene>
<keyword evidence="3" id="KW-1185">Reference proteome</keyword>
<comment type="caution">
    <text evidence="2">The sequence shown here is derived from an EMBL/GenBank/DDBJ whole genome shotgun (WGS) entry which is preliminary data.</text>
</comment>
<dbReference type="AlphaFoldDB" id="A0A923MB17"/>
<name>A0A923MB17_9BURK</name>
<sequence>MKAKLKAPSSPDVETGSRNVFADLGLPDPDDRRLRVQLAMRLIDLLEGMSQAAAAKRLGISRPHVSGLKRFKLARFSSKRLLHLTRRIQQAGDTSMSTVRLRSMSVGERHCG</sequence>
<dbReference type="Gene3D" id="1.10.260.40">
    <property type="entry name" value="lambda repressor-like DNA-binding domains"/>
    <property type="match status" value="1"/>
</dbReference>
<proteinExistence type="predicted"/>
<dbReference type="InterPro" id="IPR039554">
    <property type="entry name" value="HigA2-like_HTH"/>
</dbReference>
<dbReference type="GO" id="GO:0003677">
    <property type="term" value="F:DNA binding"/>
    <property type="evidence" value="ECO:0007669"/>
    <property type="project" value="InterPro"/>
</dbReference>
<evidence type="ECO:0000259" key="1">
    <source>
        <dbReference type="Pfam" id="PF13744"/>
    </source>
</evidence>
<organism evidence="2 3">
    <name type="scientific">Ramlibacter albus</name>
    <dbReference type="NCBI Taxonomy" id="2079448"/>
    <lineage>
        <taxon>Bacteria</taxon>
        <taxon>Pseudomonadati</taxon>
        <taxon>Pseudomonadota</taxon>
        <taxon>Betaproteobacteria</taxon>
        <taxon>Burkholderiales</taxon>
        <taxon>Comamonadaceae</taxon>
        <taxon>Ramlibacter</taxon>
    </lineage>
</organism>
<dbReference type="Proteomes" id="UP000596827">
    <property type="component" value="Unassembled WGS sequence"/>
</dbReference>
<protein>
    <submittedName>
        <fullName evidence="2">XRE family transcriptional regulator</fullName>
    </submittedName>
</protein>
<dbReference type="Pfam" id="PF13744">
    <property type="entry name" value="HTH_37"/>
    <property type="match status" value="1"/>
</dbReference>
<reference evidence="2" key="1">
    <citation type="submission" date="2020-08" db="EMBL/GenBank/DDBJ databases">
        <title>Ramlibacter sp. GTP1 16S ribosomal RNA gene genome sequencing and assembly.</title>
        <authorList>
            <person name="Kang M."/>
        </authorList>
    </citation>
    <scope>NUCLEOTIDE SEQUENCE</scope>
    <source>
        <strain evidence="2">GTP1</strain>
    </source>
</reference>
<dbReference type="SUPFAM" id="SSF47413">
    <property type="entry name" value="lambda repressor-like DNA-binding domains"/>
    <property type="match status" value="1"/>
</dbReference>